<protein>
    <submittedName>
        <fullName evidence="1">Uncharacterized protein</fullName>
    </submittedName>
</protein>
<dbReference type="AlphaFoldDB" id="A0A9P7EB36"/>
<sequence length="127" mass="14390">MVWRPKSLTKKAQVSHEEKEKVMACAVAKYQAELAKLSLEKKQGLHKVCMDVQKAYLKEMGQLISLNHNTLANLTKGGVQLSELNSSMKSWLTPTETDKVLEYIVKMARCGFLLSHKCLKEHVDEIC</sequence>
<reference evidence="1" key="1">
    <citation type="journal article" date="2020" name="New Phytol.">
        <title>Comparative genomics reveals dynamic genome evolution in host specialist ectomycorrhizal fungi.</title>
        <authorList>
            <person name="Lofgren L.A."/>
            <person name="Nguyen N.H."/>
            <person name="Vilgalys R."/>
            <person name="Ruytinx J."/>
            <person name="Liao H.L."/>
            <person name="Branco S."/>
            <person name="Kuo A."/>
            <person name="LaButti K."/>
            <person name="Lipzen A."/>
            <person name="Andreopoulos W."/>
            <person name="Pangilinan J."/>
            <person name="Riley R."/>
            <person name="Hundley H."/>
            <person name="Na H."/>
            <person name="Barry K."/>
            <person name="Grigoriev I.V."/>
            <person name="Stajich J.E."/>
            <person name="Kennedy P.G."/>
        </authorList>
    </citation>
    <scope>NUCLEOTIDE SEQUENCE</scope>
    <source>
        <strain evidence="1">MN1</strain>
    </source>
</reference>
<dbReference type="GeneID" id="64626935"/>
<keyword evidence="2" id="KW-1185">Reference proteome</keyword>
<dbReference type="EMBL" id="JABBWG010000016">
    <property type="protein sequence ID" value="KAG1816512.1"/>
    <property type="molecule type" value="Genomic_DNA"/>
</dbReference>
<gene>
    <name evidence="1" type="ORF">BJ212DRAFT_1299761</name>
</gene>
<organism evidence="1 2">
    <name type="scientific">Suillus subaureus</name>
    <dbReference type="NCBI Taxonomy" id="48587"/>
    <lineage>
        <taxon>Eukaryota</taxon>
        <taxon>Fungi</taxon>
        <taxon>Dikarya</taxon>
        <taxon>Basidiomycota</taxon>
        <taxon>Agaricomycotina</taxon>
        <taxon>Agaricomycetes</taxon>
        <taxon>Agaricomycetidae</taxon>
        <taxon>Boletales</taxon>
        <taxon>Suillineae</taxon>
        <taxon>Suillaceae</taxon>
        <taxon>Suillus</taxon>
    </lineage>
</organism>
<evidence type="ECO:0000313" key="1">
    <source>
        <dbReference type="EMBL" id="KAG1816512.1"/>
    </source>
</evidence>
<dbReference type="OrthoDB" id="2668963at2759"/>
<evidence type="ECO:0000313" key="2">
    <source>
        <dbReference type="Proteomes" id="UP000807769"/>
    </source>
</evidence>
<dbReference type="Proteomes" id="UP000807769">
    <property type="component" value="Unassembled WGS sequence"/>
</dbReference>
<comment type="caution">
    <text evidence="1">The sequence shown here is derived from an EMBL/GenBank/DDBJ whole genome shotgun (WGS) entry which is preliminary data.</text>
</comment>
<accession>A0A9P7EB36</accession>
<proteinExistence type="predicted"/>
<dbReference type="RefSeq" id="XP_041193185.1">
    <property type="nucleotide sequence ID" value="XM_041332918.1"/>
</dbReference>
<name>A0A9P7EB36_9AGAM</name>